<dbReference type="Pfam" id="PF01875">
    <property type="entry name" value="Memo"/>
    <property type="match status" value="1"/>
</dbReference>
<comment type="caution">
    <text evidence="1">The sequence shown here is derived from an EMBL/GenBank/DDBJ whole genome shotgun (WGS) entry which is preliminary data.</text>
</comment>
<evidence type="ECO:0000313" key="2">
    <source>
        <dbReference type="Proteomes" id="UP000229896"/>
    </source>
</evidence>
<feature type="non-terminal residue" evidence="1">
    <location>
        <position position="280"/>
    </location>
</feature>
<gene>
    <name evidence="1" type="primary">amrB</name>
    <name evidence="1" type="ORF">COT12_02220</name>
</gene>
<reference evidence="2" key="1">
    <citation type="submission" date="2017-09" db="EMBL/GenBank/DDBJ databases">
        <title>Depth-based differentiation of microbial function through sediment-hosted aquifers and enrichment of novel symbionts in the deep terrestrial subsurface.</title>
        <authorList>
            <person name="Probst A.J."/>
            <person name="Ladd B."/>
            <person name="Jarett J.K."/>
            <person name="Geller-Mcgrath D.E."/>
            <person name="Sieber C.M.K."/>
            <person name="Emerson J.B."/>
            <person name="Anantharaman K."/>
            <person name="Thomas B.C."/>
            <person name="Malmstrom R."/>
            <person name="Stieglmeier M."/>
            <person name="Klingl A."/>
            <person name="Woyke T."/>
            <person name="Ryan C.M."/>
            <person name="Banfield J.F."/>
        </authorList>
    </citation>
    <scope>NUCLEOTIDE SEQUENCE [LARGE SCALE GENOMIC DNA]</scope>
</reference>
<dbReference type="Gene3D" id="3.40.830.10">
    <property type="entry name" value="LigB-like"/>
    <property type="match status" value="1"/>
</dbReference>
<protein>
    <submittedName>
        <fullName evidence="1">AmmeMemoRadiSam system protein B</fullName>
    </submittedName>
</protein>
<proteinExistence type="predicted"/>
<dbReference type="EMBL" id="PEXI01000069">
    <property type="protein sequence ID" value="PIU24216.1"/>
    <property type="molecule type" value="Genomic_DNA"/>
</dbReference>
<dbReference type="InterPro" id="IPR002737">
    <property type="entry name" value="MEMO1_fam"/>
</dbReference>
<dbReference type="AlphaFoldDB" id="A0A2M6YBZ0"/>
<sequence>MNKALAPVRHSTDNGNEKIPVVIVPHFDNFADKRAELLKDIGEKYQPKIAVVVSVNHFNSGSASIITADRNWALNGGDMQSNKDFAQKLVASGLADSDSSAFDKEHGITNVLPSVRDSISKNFLPIIIRDNTPRDQIDKLADWLSANISDAILVASVDFSHYQPNALAQIHDRFSIQALANLDSEKTWTAETDSSQTLYLAEKIATTSAAKNFHLFYNSNSGAVNNNDDSETTSVVLGYYSNKTPENSLAGGEPSTSFVIAGDAMFDRNVWQSYQSDLKN</sequence>
<dbReference type="NCBIfam" id="TIGR04336">
    <property type="entry name" value="AmmeMemoSam_B"/>
    <property type="match status" value="1"/>
</dbReference>
<evidence type="ECO:0000313" key="1">
    <source>
        <dbReference type="EMBL" id="PIU24216.1"/>
    </source>
</evidence>
<dbReference type="Proteomes" id="UP000229896">
    <property type="component" value="Unassembled WGS sequence"/>
</dbReference>
<organism evidence="1 2">
    <name type="scientific">Candidatus Berkelbacteria bacterium CG08_land_8_20_14_0_20_39_8</name>
    <dbReference type="NCBI Taxonomy" id="1974511"/>
    <lineage>
        <taxon>Bacteria</taxon>
        <taxon>Candidatus Berkelbacteria</taxon>
    </lineage>
</organism>
<name>A0A2M6YBZ0_9BACT</name>
<accession>A0A2M6YBZ0</accession>